<keyword evidence="1" id="KW-0472">Membrane</keyword>
<proteinExistence type="predicted"/>
<keyword evidence="1" id="KW-0812">Transmembrane</keyword>
<protein>
    <submittedName>
        <fullName evidence="2">Uncharacterized protein</fullName>
    </submittedName>
</protein>
<reference evidence="3" key="1">
    <citation type="journal article" date="2019" name="Int. J. Syst. Evol. Microbiol.">
        <title>The Global Catalogue of Microorganisms (GCM) 10K type strain sequencing project: providing services to taxonomists for standard genome sequencing and annotation.</title>
        <authorList>
            <consortium name="The Broad Institute Genomics Platform"/>
            <consortium name="The Broad Institute Genome Sequencing Center for Infectious Disease"/>
            <person name="Wu L."/>
            <person name="Ma J."/>
        </authorList>
    </citation>
    <scope>NUCLEOTIDE SEQUENCE [LARGE SCALE GENOMIC DNA]</scope>
    <source>
        <strain evidence="3">CGMCC 1.7693</strain>
    </source>
</reference>
<organism evidence="2 3">
    <name type="scientific">Oceanobacillus neutriphilus</name>
    <dbReference type="NCBI Taxonomy" id="531815"/>
    <lineage>
        <taxon>Bacteria</taxon>
        <taxon>Bacillati</taxon>
        <taxon>Bacillota</taxon>
        <taxon>Bacilli</taxon>
        <taxon>Bacillales</taxon>
        <taxon>Bacillaceae</taxon>
        <taxon>Oceanobacillus</taxon>
    </lineage>
</organism>
<comment type="caution">
    <text evidence="2">The sequence shown here is derived from an EMBL/GenBank/DDBJ whole genome shotgun (WGS) entry which is preliminary data.</text>
</comment>
<name>A0ABQ2NRU1_9BACI</name>
<evidence type="ECO:0000313" key="2">
    <source>
        <dbReference type="EMBL" id="GGP09633.1"/>
    </source>
</evidence>
<gene>
    <name evidence="2" type="ORF">GCM10011346_14650</name>
</gene>
<sequence>MTDKTKTKEKLDSDLHSIHFTKQENVLQKLKEKEQRTKWHRFWNKEISIPVIPVSTVFITGLAIFTFIGLNGNKPVDDEPLFIEFGGSTYLQQQFERKIENES</sequence>
<dbReference type="RefSeq" id="WP_188733784.1">
    <property type="nucleotide sequence ID" value="NZ_BMLW01000003.1"/>
</dbReference>
<dbReference type="EMBL" id="BMLW01000003">
    <property type="protein sequence ID" value="GGP09633.1"/>
    <property type="molecule type" value="Genomic_DNA"/>
</dbReference>
<accession>A0ABQ2NRU1</accession>
<dbReference type="Proteomes" id="UP000641206">
    <property type="component" value="Unassembled WGS sequence"/>
</dbReference>
<keyword evidence="1" id="KW-1133">Transmembrane helix</keyword>
<evidence type="ECO:0000256" key="1">
    <source>
        <dbReference type="SAM" id="Phobius"/>
    </source>
</evidence>
<keyword evidence="3" id="KW-1185">Reference proteome</keyword>
<evidence type="ECO:0000313" key="3">
    <source>
        <dbReference type="Proteomes" id="UP000641206"/>
    </source>
</evidence>
<feature type="transmembrane region" description="Helical" evidence="1">
    <location>
        <begin position="47"/>
        <end position="70"/>
    </location>
</feature>